<organism evidence="3 4">
    <name type="scientific">Filobasidium floriforme</name>
    <dbReference type="NCBI Taxonomy" id="5210"/>
    <lineage>
        <taxon>Eukaryota</taxon>
        <taxon>Fungi</taxon>
        <taxon>Dikarya</taxon>
        <taxon>Basidiomycota</taxon>
        <taxon>Agaricomycotina</taxon>
        <taxon>Tremellomycetes</taxon>
        <taxon>Filobasidiales</taxon>
        <taxon>Filobasidiaceae</taxon>
        <taxon>Filobasidium</taxon>
    </lineage>
</organism>
<keyword evidence="4" id="KW-1185">Reference proteome</keyword>
<evidence type="ECO:0000313" key="4">
    <source>
        <dbReference type="Proteomes" id="UP000812966"/>
    </source>
</evidence>
<feature type="transmembrane region" description="Helical" evidence="2">
    <location>
        <begin position="86"/>
        <end position="104"/>
    </location>
</feature>
<reference evidence="3" key="1">
    <citation type="submission" date="2020-04" db="EMBL/GenBank/DDBJ databases">
        <title>Analysis of mating type loci in Filobasidium floriforme.</title>
        <authorList>
            <person name="Nowrousian M."/>
        </authorList>
    </citation>
    <scope>NUCLEOTIDE SEQUENCE</scope>
    <source>
        <strain evidence="3">CBS 6242</strain>
    </source>
</reference>
<dbReference type="InterPro" id="IPR031606">
    <property type="entry name" value="Kch1/2"/>
</dbReference>
<proteinExistence type="predicted"/>
<feature type="region of interest" description="Disordered" evidence="1">
    <location>
        <begin position="320"/>
        <end position="391"/>
    </location>
</feature>
<dbReference type="Pfam" id="PF16944">
    <property type="entry name" value="KCH"/>
    <property type="match status" value="1"/>
</dbReference>
<protein>
    <recommendedName>
        <fullName evidence="5">Vacuole protein</fullName>
    </recommendedName>
</protein>
<feature type="transmembrane region" description="Helical" evidence="2">
    <location>
        <begin position="37"/>
        <end position="58"/>
    </location>
</feature>
<dbReference type="OrthoDB" id="2128042at2759"/>
<evidence type="ECO:0000256" key="1">
    <source>
        <dbReference type="SAM" id="MobiDB-lite"/>
    </source>
</evidence>
<name>A0A8K0JQT9_9TREE</name>
<comment type="caution">
    <text evidence="3">The sequence shown here is derived from an EMBL/GenBank/DDBJ whole genome shotgun (WGS) entry which is preliminary data.</text>
</comment>
<sequence>MCCQARWKREVVQGHKFDFINIHEYHLNDWFTRLRYLFVYLLLAKSFAVYCLDIFTAITMLSTDNWTNAIYRKCGDDCVVTIKFEVAKWIFVGCIIASFVLLAYESCKARLIIRSRDIAFAYTNVMANDYYSVRDYDYFCFWCHVSESEKKKDIITGFVFFTFKDWKRLIAADGPRQSINALTLYSFAYANDFQTHDLPAYWDNSIITLLLLLSMIATVLIWLISMFLLVIAAVCYIPLLCYIQGNLKEYVCHKVDKRIAELIRRKQRQRLKRNMLLEKQLAEGAPIKDKKGQVLRGVQQPTIPVVAFDESDEDMRMRMDKGGARARPRYKQSPSDSNLAGTDYPPDQKYHPQPRRQFSTHSGNDLFDGSYPPTLEYGYQEPAPLYGGNYQHESSTNLMAGAAPPGMSQTMPTLEPQQSYEYQHHLRPSDSWEQYPSPQIADYAPIQHPYPPPPPSKRHSGLAYDDPTDELTAHDPYSRHTNPSHRS</sequence>
<dbReference type="AlphaFoldDB" id="A0A8K0JQT9"/>
<dbReference type="EMBL" id="JABELV010000066">
    <property type="protein sequence ID" value="KAG7535952.1"/>
    <property type="molecule type" value="Genomic_DNA"/>
</dbReference>
<keyword evidence="2" id="KW-1133">Transmembrane helix</keyword>
<keyword evidence="2" id="KW-0812">Transmembrane</keyword>
<dbReference type="PANTHER" id="PTHR36424">
    <property type="entry name" value="PHEROMONE-REGULATED MEMBRANE PROTEIN 6"/>
    <property type="match status" value="1"/>
</dbReference>
<keyword evidence="2" id="KW-0472">Membrane</keyword>
<evidence type="ECO:0000313" key="3">
    <source>
        <dbReference type="EMBL" id="KAG7535952.1"/>
    </source>
</evidence>
<evidence type="ECO:0000256" key="2">
    <source>
        <dbReference type="SAM" id="Phobius"/>
    </source>
</evidence>
<accession>A0A8K0JQT9</accession>
<dbReference type="Proteomes" id="UP000812966">
    <property type="component" value="Unassembled WGS sequence"/>
</dbReference>
<dbReference type="GO" id="GO:0015079">
    <property type="term" value="F:potassium ion transmembrane transporter activity"/>
    <property type="evidence" value="ECO:0007669"/>
    <property type="project" value="InterPro"/>
</dbReference>
<evidence type="ECO:0008006" key="5">
    <source>
        <dbReference type="Google" id="ProtNLM"/>
    </source>
</evidence>
<gene>
    <name evidence="3" type="ORF">FFLO_03550</name>
</gene>
<feature type="region of interest" description="Disordered" evidence="1">
    <location>
        <begin position="420"/>
        <end position="487"/>
    </location>
</feature>
<dbReference type="GO" id="GO:0005886">
    <property type="term" value="C:plasma membrane"/>
    <property type="evidence" value="ECO:0007669"/>
    <property type="project" value="InterPro"/>
</dbReference>
<dbReference type="PANTHER" id="PTHR36424:SF1">
    <property type="entry name" value="LOW AFFINITY K(+) TRANSPORTER 1-RELATED"/>
    <property type="match status" value="1"/>
</dbReference>
<feature type="transmembrane region" description="Helical" evidence="2">
    <location>
        <begin position="206"/>
        <end position="239"/>
    </location>
</feature>